<dbReference type="SMART" id="SM00418">
    <property type="entry name" value="HTH_ARSR"/>
    <property type="match status" value="1"/>
</dbReference>
<organism evidence="5 6">
    <name type="scientific">Actinocorallia longicatena</name>
    <dbReference type="NCBI Taxonomy" id="111803"/>
    <lineage>
        <taxon>Bacteria</taxon>
        <taxon>Bacillati</taxon>
        <taxon>Actinomycetota</taxon>
        <taxon>Actinomycetes</taxon>
        <taxon>Streptosporangiales</taxon>
        <taxon>Thermomonosporaceae</taxon>
        <taxon>Actinocorallia</taxon>
    </lineage>
</organism>
<dbReference type="InterPro" id="IPR011991">
    <property type="entry name" value="ArsR-like_HTH"/>
</dbReference>
<protein>
    <submittedName>
        <fullName evidence="5">DUF5937 family protein</fullName>
    </submittedName>
</protein>
<evidence type="ECO:0000259" key="4">
    <source>
        <dbReference type="PROSITE" id="PS50987"/>
    </source>
</evidence>
<evidence type="ECO:0000313" key="6">
    <source>
        <dbReference type="Proteomes" id="UP001501237"/>
    </source>
</evidence>
<dbReference type="InterPro" id="IPR036388">
    <property type="entry name" value="WH-like_DNA-bd_sf"/>
</dbReference>
<evidence type="ECO:0000256" key="3">
    <source>
        <dbReference type="ARBA" id="ARBA00023163"/>
    </source>
</evidence>
<dbReference type="InterPro" id="IPR036390">
    <property type="entry name" value="WH_DNA-bd_sf"/>
</dbReference>
<dbReference type="RefSeq" id="WP_344837113.1">
    <property type="nucleotide sequence ID" value="NZ_BAAAUV010000029.1"/>
</dbReference>
<dbReference type="Pfam" id="PF01022">
    <property type="entry name" value="HTH_5"/>
    <property type="match status" value="1"/>
</dbReference>
<dbReference type="InterPro" id="IPR045981">
    <property type="entry name" value="DUF5937"/>
</dbReference>
<reference evidence="6" key="1">
    <citation type="journal article" date="2019" name="Int. J. Syst. Evol. Microbiol.">
        <title>The Global Catalogue of Microorganisms (GCM) 10K type strain sequencing project: providing services to taxonomists for standard genome sequencing and annotation.</title>
        <authorList>
            <consortium name="The Broad Institute Genomics Platform"/>
            <consortium name="The Broad Institute Genome Sequencing Center for Infectious Disease"/>
            <person name="Wu L."/>
            <person name="Ma J."/>
        </authorList>
    </citation>
    <scope>NUCLEOTIDE SEQUENCE [LARGE SCALE GENOMIC DNA]</scope>
    <source>
        <strain evidence="6">JCM 9377</strain>
    </source>
</reference>
<dbReference type="Proteomes" id="UP001501237">
    <property type="component" value="Unassembled WGS sequence"/>
</dbReference>
<evidence type="ECO:0000313" key="5">
    <source>
        <dbReference type="EMBL" id="GAA3235834.1"/>
    </source>
</evidence>
<comment type="caution">
    <text evidence="5">The sequence shown here is derived from an EMBL/GenBank/DDBJ whole genome shotgun (WGS) entry which is preliminary data.</text>
</comment>
<dbReference type="PANTHER" id="PTHR43132">
    <property type="entry name" value="ARSENICAL RESISTANCE OPERON REPRESSOR ARSR-RELATED"/>
    <property type="match status" value="1"/>
</dbReference>
<dbReference type="PROSITE" id="PS50987">
    <property type="entry name" value="HTH_ARSR_2"/>
    <property type="match status" value="1"/>
</dbReference>
<name>A0ABP6QL00_9ACTN</name>
<dbReference type="InterPro" id="IPR001845">
    <property type="entry name" value="HTH_ArsR_DNA-bd_dom"/>
</dbReference>
<dbReference type="EMBL" id="BAAAUV010000029">
    <property type="protein sequence ID" value="GAA3235834.1"/>
    <property type="molecule type" value="Genomic_DNA"/>
</dbReference>
<dbReference type="CDD" id="cd00090">
    <property type="entry name" value="HTH_ARSR"/>
    <property type="match status" value="1"/>
</dbReference>
<keyword evidence="3" id="KW-0804">Transcription</keyword>
<proteinExistence type="predicted"/>
<dbReference type="SUPFAM" id="SSF46785">
    <property type="entry name" value="Winged helix' DNA-binding domain"/>
    <property type="match status" value="1"/>
</dbReference>
<dbReference type="Gene3D" id="1.10.10.10">
    <property type="entry name" value="Winged helix-like DNA-binding domain superfamily/Winged helix DNA-binding domain"/>
    <property type="match status" value="1"/>
</dbReference>
<accession>A0ABP6QL00</accession>
<evidence type="ECO:0000256" key="2">
    <source>
        <dbReference type="ARBA" id="ARBA00023125"/>
    </source>
</evidence>
<keyword evidence="6" id="KW-1185">Reference proteome</keyword>
<keyword evidence="1" id="KW-0805">Transcription regulation</keyword>
<gene>
    <name evidence="5" type="ORF">GCM10010468_69790</name>
</gene>
<dbReference type="InterPro" id="IPR051011">
    <property type="entry name" value="Metal_resp_trans_reg"/>
</dbReference>
<keyword evidence="2" id="KW-0238">DNA-binding</keyword>
<dbReference type="PANTHER" id="PTHR43132:SF6">
    <property type="entry name" value="HTH-TYPE TRANSCRIPTIONAL REPRESSOR CZRA"/>
    <property type="match status" value="1"/>
</dbReference>
<evidence type="ECO:0000256" key="1">
    <source>
        <dbReference type="ARBA" id="ARBA00023015"/>
    </source>
</evidence>
<sequence length="322" mass="34956">MYELHLDAGDLAETRFAASPLMEAVLSLRVWRLPGYYVLQRPWLESAAADLGDLDISLLLALVGPRRLVPDFLTPRPDQLAPDFGAELDRARATDPAKVAADIRTAHTGGTVPALLEPLLARPAVLRDRLARLLEAYWELTLARHWPRIRGVLEADLRYRALRLAEGGVAHLFADLHPSIAFRRGTVSMDLSFAHPDSRNPGSGRGLCLVPALFVNTPGPPNSPDHPPMITYPVRGAATVWRTGPPPPPGTLAALIGSPKATILTTLAEPATTTELARLLEVTPGAVSHHLKVLHDARLVTRARAGRGVLYARTDLADRLMP</sequence>
<feature type="domain" description="HTH arsR-type" evidence="4">
    <location>
        <begin position="229"/>
        <end position="322"/>
    </location>
</feature>
<dbReference type="Pfam" id="PF19361">
    <property type="entry name" value="DUF5937"/>
    <property type="match status" value="1"/>
</dbReference>